<dbReference type="PANTHER" id="PTHR48007">
    <property type="entry name" value="LEUCINE-RICH REPEAT RECEPTOR-LIKE PROTEIN KINASE PXC1"/>
    <property type="match status" value="1"/>
</dbReference>
<dbReference type="SUPFAM" id="SSF52058">
    <property type="entry name" value="L domain-like"/>
    <property type="match status" value="1"/>
</dbReference>
<evidence type="ECO:0000256" key="8">
    <source>
        <dbReference type="SAM" id="MobiDB-lite"/>
    </source>
</evidence>
<keyword evidence="2" id="KW-0433">Leucine-rich repeat</keyword>
<dbReference type="InterPro" id="IPR001245">
    <property type="entry name" value="Ser-Thr/Tyr_kinase_cat_dom"/>
</dbReference>
<dbReference type="FunFam" id="3.80.10.10:FF:000400">
    <property type="entry name" value="Nuclear pore complex protein NUP107"/>
    <property type="match status" value="1"/>
</dbReference>
<dbReference type="Gene3D" id="1.10.510.10">
    <property type="entry name" value="Transferase(Phosphotransferase) domain 1"/>
    <property type="match status" value="1"/>
</dbReference>
<keyword evidence="5" id="KW-0677">Repeat</keyword>
<name>A0ABC8TCU8_9AQUA</name>
<gene>
    <name evidence="12" type="ORF">ILEXP_LOCUS36377</name>
</gene>
<protein>
    <recommendedName>
        <fullName evidence="11">Protein kinase domain-containing protein</fullName>
    </recommendedName>
</protein>
<keyword evidence="7 9" id="KW-0472">Membrane</keyword>
<reference evidence="12 13" key="1">
    <citation type="submission" date="2024-02" db="EMBL/GenBank/DDBJ databases">
        <authorList>
            <person name="Vignale AGUSTIN F."/>
            <person name="Sosa J E."/>
            <person name="Modenutti C."/>
        </authorList>
    </citation>
    <scope>NUCLEOTIDE SEQUENCE [LARGE SCALE GENOMIC DNA]</scope>
</reference>
<evidence type="ECO:0000256" key="9">
    <source>
        <dbReference type="SAM" id="Phobius"/>
    </source>
</evidence>
<evidence type="ECO:0000256" key="6">
    <source>
        <dbReference type="ARBA" id="ARBA00022989"/>
    </source>
</evidence>
<sequence length="722" mass="80623">MQSARKLFYLLVSLVLSLPATAHIPVSATDWSPEPPPVNLLFPSDADAILSFKFKADLDNKLLYTHNEPFDYCSWQGVKCVQGRVFRFVLQSFGLRGTFPAGTLTRLDQLRVLCLNHNSLTGPIPDFSSLVNLETLFLDHNSFSGTFPLSFLFLHRLRALDLSRNNFTGPLPLNLTVLDRLNYLRLDSNRFNGTIPPLNQSFLQVFNVSNNDLTGPIPVTSTLSHFDMSPFTDNPNVCGKIINKPCRSSPFSESPSSAASPPEQLNQNSQGQLAALSPSISKTHKRIGIILGLVIGVVILIAGILSLFALLKNRRYQFDSKSTMYKVNTNAINTTTQYVNTELDGKEKQPQVPQFQEKIGNFVFCAGERQLYTLEQLMKASAELLGRGTIGSTYKAVMDYQLIVCVKRLDAGKTKITSGERFERHMEGVGGLRHPNLVAVRAYFQAKQEKLIIYDYQANGSLFNLLHGSRSARTKPLHWTSCLKIAEDVAMGLVFIHQKSKLIHGNLKSTNVLLGPDFEACLADYCLAILADSTSNDDPDLVGYKAPEIRKSNRQATFKSDVYAFGILLLEILTGKPPSQHPILEPSDLPNWVRATREDDSEDINCLGLLVEVAGICSSTSPEQRPAMWQVLKMIEEKVKRFNNPLLQVHIRQVNELQAQGLDLAAQNQGPPRRSKSRNQPTDFHPNPADPAQTEGYHLFIQDAIEYKKRVRQQAKQYPSLL</sequence>
<dbReference type="Gene3D" id="3.30.200.20">
    <property type="entry name" value="Phosphorylase Kinase, domain 1"/>
    <property type="match status" value="1"/>
</dbReference>
<dbReference type="SUPFAM" id="SSF56112">
    <property type="entry name" value="Protein kinase-like (PK-like)"/>
    <property type="match status" value="1"/>
</dbReference>
<evidence type="ECO:0000313" key="13">
    <source>
        <dbReference type="Proteomes" id="UP001642360"/>
    </source>
</evidence>
<keyword evidence="13" id="KW-1185">Reference proteome</keyword>
<feature type="domain" description="Protein kinase" evidence="11">
    <location>
        <begin position="379"/>
        <end position="647"/>
    </location>
</feature>
<evidence type="ECO:0000256" key="2">
    <source>
        <dbReference type="ARBA" id="ARBA00022614"/>
    </source>
</evidence>
<dbReference type="GO" id="GO:0016020">
    <property type="term" value="C:membrane"/>
    <property type="evidence" value="ECO:0007669"/>
    <property type="project" value="UniProtKB-SubCell"/>
</dbReference>
<dbReference type="InterPro" id="IPR032675">
    <property type="entry name" value="LRR_dom_sf"/>
</dbReference>
<dbReference type="PROSITE" id="PS50011">
    <property type="entry name" value="PROTEIN_KINASE_DOM"/>
    <property type="match status" value="1"/>
</dbReference>
<feature type="chain" id="PRO_5044784328" description="Protein kinase domain-containing protein" evidence="10">
    <location>
        <begin position="23"/>
        <end position="722"/>
    </location>
</feature>
<keyword evidence="4 10" id="KW-0732">Signal</keyword>
<comment type="caution">
    <text evidence="12">The sequence shown here is derived from an EMBL/GenBank/DDBJ whole genome shotgun (WGS) entry which is preliminary data.</text>
</comment>
<dbReference type="InterPro" id="IPR001611">
    <property type="entry name" value="Leu-rich_rpt"/>
</dbReference>
<proteinExistence type="predicted"/>
<dbReference type="Proteomes" id="UP001642360">
    <property type="component" value="Unassembled WGS sequence"/>
</dbReference>
<evidence type="ECO:0000256" key="4">
    <source>
        <dbReference type="ARBA" id="ARBA00022729"/>
    </source>
</evidence>
<dbReference type="Gene3D" id="3.80.10.10">
    <property type="entry name" value="Ribonuclease Inhibitor"/>
    <property type="match status" value="2"/>
</dbReference>
<accession>A0ABC8TCU8</accession>
<dbReference type="PANTHER" id="PTHR48007:SF50">
    <property type="entry name" value="PROTEIN KINASE DOMAIN-CONTAINING PROTEIN"/>
    <property type="match status" value="1"/>
</dbReference>
<evidence type="ECO:0000256" key="10">
    <source>
        <dbReference type="SAM" id="SignalP"/>
    </source>
</evidence>
<evidence type="ECO:0000256" key="7">
    <source>
        <dbReference type="ARBA" id="ARBA00023136"/>
    </source>
</evidence>
<feature type="signal peptide" evidence="10">
    <location>
        <begin position="1"/>
        <end position="22"/>
    </location>
</feature>
<evidence type="ECO:0000313" key="12">
    <source>
        <dbReference type="EMBL" id="CAK9167118.1"/>
    </source>
</evidence>
<dbReference type="EMBL" id="CAUOFW020004758">
    <property type="protein sequence ID" value="CAK9167118.1"/>
    <property type="molecule type" value="Genomic_DNA"/>
</dbReference>
<keyword evidence="3 9" id="KW-0812">Transmembrane</keyword>
<feature type="transmembrane region" description="Helical" evidence="9">
    <location>
        <begin position="287"/>
        <end position="311"/>
    </location>
</feature>
<feature type="compositionally biased region" description="Low complexity" evidence="8">
    <location>
        <begin position="248"/>
        <end position="263"/>
    </location>
</feature>
<dbReference type="InterPro" id="IPR000719">
    <property type="entry name" value="Prot_kinase_dom"/>
</dbReference>
<dbReference type="InterPro" id="IPR011009">
    <property type="entry name" value="Kinase-like_dom_sf"/>
</dbReference>
<dbReference type="Pfam" id="PF00560">
    <property type="entry name" value="LRR_1"/>
    <property type="match status" value="3"/>
</dbReference>
<feature type="region of interest" description="Disordered" evidence="8">
    <location>
        <begin position="248"/>
        <end position="271"/>
    </location>
</feature>
<organism evidence="12 13">
    <name type="scientific">Ilex paraguariensis</name>
    <name type="common">yerba mate</name>
    <dbReference type="NCBI Taxonomy" id="185542"/>
    <lineage>
        <taxon>Eukaryota</taxon>
        <taxon>Viridiplantae</taxon>
        <taxon>Streptophyta</taxon>
        <taxon>Embryophyta</taxon>
        <taxon>Tracheophyta</taxon>
        <taxon>Spermatophyta</taxon>
        <taxon>Magnoliopsida</taxon>
        <taxon>eudicotyledons</taxon>
        <taxon>Gunneridae</taxon>
        <taxon>Pentapetalae</taxon>
        <taxon>asterids</taxon>
        <taxon>campanulids</taxon>
        <taxon>Aquifoliales</taxon>
        <taxon>Aquifoliaceae</taxon>
        <taxon>Ilex</taxon>
    </lineage>
</organism>
<dbReference type="InterPro" id="IPR046959">
    <property type="entry name" value="PRK1-6/SRF4-like"/>
</dbReference>
<feature type="region of interest" description="Disordered" evidence="8">
    <location>
        <begin position="665"/>
        <end position="693"/>
    </location>
</feature>
<evidence type="ECO:0000256" key="5">
    <source>
        <dbReference type="ARBA" id="ARBA00022737"/>
    </source>
</evidence>
<evidence type="ECO:0000256" key="1">
    <source>
        <dbReference type="ARBA" id="ARBA00004370"/>
    </source>
</evidence>
<dbReference type="AlphaFoldDB" id="A0ABC8TCU8"/>
<evidence type="ECO:0000259" key="11">
    <source>
        <dbReference type="PROSITE" id="PS50011"/>
    </source>
</evidence>
<keyword evidence="6 9" id="KW-1133">Transmembrane helix</keyword>
<evidence type="ECO:0000256" key="3">
    <source>
        <dbReference type="ARBA" id="ARBA00022692"/>
    </source>
</evidence>
<comment type="subcellular location">
    <subcellularLocation>
        <location evidence="1">Membrane</location>
    </subcellularLocation>
</comment>
<dbReference type="Pfam" id="PF07714">
    <property type="entry name" value="PK_Tyr_Ser-Thr"/>
    <property type="match status" value="1"/>
</dbReference>